<evidence type="ECO:0000256" key="5">
    <source>
        <dbReference type="ARBA" id="ARBA00004578"/>
    </source>
</evidence>
<keyword evidence="8 32" id="KW-1170">Fusion of virus membrane with host endosomal membrane</keyword>
<dbReference type="Gene3D" id="2.170.40.20">
    <property type="entry name" value="Human immunodeficiency virus 1, Gp160, envelope glycoprotein"/>
    <property type="match status" value="2"/>
</dbReference>
<feature type="coiled-coil region" evidence="32">
    <location>
        <begin position="612"/>
        <end position="646"/>
    </location>
</feature>
<dbReference type="GO" id="GO:0020002">
    <property type="term" value="C:host cell plasma membrane"/>
    <property type="evidence" value="ECO:0007669"/>
    <property type="project" value="UniProtKB-SubCell"/>
</dbReference>
<proteinExistence type="inferred from homology"/>
<feature type="domain" description="Human immunodeficiency virus 1 envelope glycoprotein Gp120" evidence="35">
    <location>
        <begin position="136"/>
        <end position="490"/>
    </location>
</feature>
<feature type="domain" description="Retroviral envelope protein GP41-like" evidence="36">
    <location>
        <begin position="509"/>
        <end position="700"/>
    </location>
</feature>
<dbReference type="Pfam" id="PF00517">
    <property type="entry name" value="GP41"/>
    <property type="match status" value="1"/>
</dbReference>
<feature type="region of interest" description="MPER; binding to GalCer" evidence="32">
    <location>
        <begin position="641"/>
        <end position="662"/>
    </location>
</feature>
<keyword evidence="16 32" id="KW-0732">Signal</keyword>
<evidence type="ECO:0000256" key="6">
    <source>
        <dbReference type="ARBA" id="ARBA00004650"/>
    </source>
</evidence>
<evidence type="ECO:0000256" key="29">
    <source>
        <dbReference type="ARBA" id="ARBA00023280"/>
    </source>
</evidence>
<comment type="domain">
    <text evidence="32">The YXXL motif is involved in determining the exact site of viral release at the surface of infected mononuclear cells and promotes endocytosis. YXXL and di-leucine endocytosis motifs interact directly or indirectly with the clathrin adapter complexes, opperate independently, and their activities are not additive.</text>
</comment>
<evidence type="ECO:0000256" key="32">
    <source>
        <dbReference type="HAMAP-Rule" id="MF_04083"/>
    </source>
</evidence>
<keyword evidence="30 32" id="KW-0449">Lipoprotein</keyword>
<feature type="topological domain" description="Cytoplasmic" evidence="32">
    <location>
        <begin position="685"/>
        <end position="842"/>
    </location>
</feature>
<keyword evidence="17 32" id="KW-1161">Viral attachment to host cell</keyword>
<evidence type="ECO:0000256" key="18">
    <source>
        <dbReference type="ARBA" id="ARBA00022844"/>
    </source>
</evidence>
<feature type="chain" id="PRO_5023231189" description="Transmembrane protein gp41" evidence="32">
    <location>
        <begin position="491"/>
        <end position="842"/>
    </location>
</feature>
<dbReference type="GO" id="GO:0019031">
    <property type="term" value="C:viral envelope"/>
    <property type="evidence" value="ECO:0007669"/>
    <property type="project" value="UniProtKB-KW"/>
</dbReference>
<comment type="function">
    <text evidence="32">Transmembrane protein gp41: Acts as a class I viral fusion protein. Under the current model, the protein has at least 3 conformational states: pre-fusion native state, pre-hairpin intermediate state, and post-fusion hairpin state. During fusion of viral and target intracellular membranes, the coiled coil regions (heptad repeats) assume a trimer-of-hairpins structure, positioning the fusion peptide in close proximity to the C-terminal region of the ectodomain. The formation of this structure appears to drive apposition and subsequent fusion of viral and target cell membranes. Complete fusion occurs in host cell endosomes and is dynamin-dependent, however some lipid transfer might occur at the plasma membrane. The virus undergoes clathrin-dependent internalization long before endosomal fusion, thus minimizing the surface exposure of conserved viral epitopes during fusion and reducing the efficacy of inhibitors targeting these epitopes. Membranes fusion leads to delivery of the nucleocapsid into the cytoplasm.</text>
</comment>
<dbReference type="GO" id="GO:0075512">
    <property type="term" value="P:clathrin-dependent endocytosis of virus by host cell"/>
    <property type="evidence" value="ECO:0007669"/>
    <property type="project" value="UniProtKB-UniRule"/>
</dbReference>
<keyword evidence="19 32" id="KW-1043">Host membrane</keyword>
<evidence type="ECO:0000256" key="26">
    <source>
        <dbReference type="ARBA" id="ARBA00023139"/>
    </source>
</evidence>
<keyword evidence="9 32" id="KW-1032">Host cell membrane</keyword>
<comment type="miscellaneous">
    <text evidence="32">HIV-1 lineages are divided in three main groups, M (for Major), O (for Outlier), and N (for New, or Non-M, Non-O). The vast majority of strains found worldwide belong to the group M. Group O seems to be endemic to and largely confined to Cameroon and neighboring countries in West Central Africa, where these viruses represent a small minority of HIV-1 strains. The group N is represented by a limited number of isolates from Cameroonian persons. The group M is further subdivided in 9 clades or subtypes (A to D, F to H, J and K).</text>
</comment>
<comment type="domain">
    <text evidence="32">The membrane proximal external region (MPER) present in gp41 is a tryptophan-rich region recognized by the antibodies 2F5, Z13, and 4E10. MPER seems to play a role in fusion.</text>
</comment>
<evidence type="ECO:0000256" key="34">
    <source>
        <dbReference type="SAM" id="MobiDB-lite"/>
    </source>
</evidence>
<feature type="region of interest" description="CD4-binding loop" evidence="32">
    <location>
        <begin position="352"/>
        <end position="362"/>
    </location>
</feature>
<evidence type="ECO:0000256" key="20">
    <source>
        <dbReference type="ARBA" id="ARBA00022879"/>
    </source>
</evidence>
<feature type="region of interest" description="Fusion peptide" evidence="32">
    <location>
        <begin position="491"/>
        <end position="511"/>
    </location>
</feature>
<comment type="subunit">
    <text evidence="32">The mature envelope protein (Env) consists of a homotrimer of non-covalently associated gp120-gp41 heterodimers. The resulting complex protrudes from the virus surface as a spike. There seems to be as few as 10 spikes on the average virion. Surface protein gp120 interacts with host CD4, CCR5 and CXCR4. Gp120 also interacts with the C-type lectins CD209/DC-SIGN and CLEC4M/DC-SIGNR (collectively referred to as DC-SIGN(R)). Gp120 and gp41 interact with GalCer. Gp120 interacts with host ITGA4/ITGB7 complex; on CD4+ T-cells, this interaction results in rapid activation of integrin ITGAL/LFA-1, which facilitates efficient cell-to-cell spreading of HIV-1. Gp120 interacts with cell-associated heparan sulfate; this interaction increases virus infectivity on permissive cells and may be involved in infection of CD4- cells.</text>
</comment>
<dbReference type="HAMAP" id="MF_04083">
    <property type="entry name" value="HIV_ENV"/>
    <property type="match status" value="1"/>
</dbReference>
<evidence type="ECO:0000256" key="31">
    <source>
        <dbReference type="ARBA" id="ARBA00023296"/>
    </source>
</evidence>
<feature type="region of interest" description="Disordered" evidence="34">
    <location>
        <begin position="699"/>
        <end position="721"/>
    </location>
</feature>
<reference evidence="37 38" key="1">
    <citation type="journal article" date="2012" name="Nature">
        <title>Increased HIV-1 vaccine efficacy against viruses with genetic signatures in Env V2.</title>
        <authorList>
            <person name="Rolland M."/>
            <person name="Edlefsen P.T."/>
            <person name="Larsen B.B."/>
            <person name="Tovanabutra S."/>
            <person name="Sanders-Buell E."/>
            <person name="Hertz T."/>
            <person name="de Camp A.C."/>
            <person name="Carrico C."/>
            <person name="Menis S."/>
            <person name="Magaret C.A."/>
            <person name="Ahmed H."/>
            <person name="Juraska M."/>
            <person name="Chen L."/>
            <person name="Konopa P."/>
            <person name="Nariya S."/>
            <person name="Stoddard J.N."/>
            <person name="Wong K."/>
            <person name="Zhao H."/>
            <person name="Deng W."/>
            <person name="Maust B.S."/>
            <person name="Bose M."/>
            <person name="Howell S."/>
            <person name="Bates A."/>
            <person name="Lazzaro M."/>
            <person name="O'Sullivan A."/>
            <person name="Lei E."/>
            <person name="Bradfield A."/>
            <person name="Ibitamuno G."/>
            <person name="Assawadarachai V."/>
            <person name="O'Connell R.J."/>
            <person name="de Souza M.S."/>
            <person name="Nitayaphan S."/>
            <person name="Rerks-Ngarm S."/>
            <person name="Robb M.L."/>
            <person name="McLellan J.S."/>
            <person name="Georgiev I."/>
            <person name="Kwong P.D."/>
            <person name="Carlson J.M."/>
            <person name="Michael N.L."/>
            <person name="Schief W.R."/>
            <person name="Gilbert P.B."/>
            <person name="Mullins J.I."/>
            <person name="Kim J.H."/>
        </authorList>
    </citation>
    <scope>NUCLEOTIDE SEQUENCE [LARGE SCALE GENOMIC DNA]</scope>
    <source>
        <strain evidence="37">AA108a_WG4</strain>
    </source>
</reference>
<comment type="function">
    <text evidence="32">Surface protein gp120: Attaches the virus to the host lymphoid cell by binding to the primary receptor CD4. This interaction induces a structural rearrangement creating a high affinity binding site for a chemokine coreceptor like CXCR4 and/or CCR5. Acts as a ligand for CD209/DC-SIGN and CLEC4M/DC-SIGNR, which are respectively found on dendritic cells (DCs), and on endothelial cells of liver sinusoids and lymph node sinuses. These interactions allow capture of viral particles at mucosal surfaces by these cells and subsequent transmission to permissive cells. HIV subverts the migration properties of dendritic cells to gain access to CD4+ T-cells in lymph nodes. Virus transmission to permissive T-cells occurs either in trans (without DCs infection, through viral capture and transmission), or in cis (following DCs productive infection, through the usual CD4-gp120 interaction), thereby inducing a robust infection. In trans infection, bound virions remain infectious over days and it is proposed that they are not degraded, but protected in non-lysosomal acidic organelles within the DCs close to the cell membrane thus contributing to the viral infectious potential during DCs' migration from the periphery to the lymphoid tissues. On arrival at lymphoid tissues, intact virions recycle back to DCs' cell surface allowing virus transmission to CD4+ T-cells.</text>
</comment>
<dbReference type="GO" id="GO:0019064">
    <property type="term" value="P:fusion of virus membrane with host plasma membrane"/>
    <property type="evidence" value="ECO:0007669"/>
    <property type="project" value="UniProtKB-UniRule"/>
</dbReference>
<comment type="PTM">
    <text evidence="32">Palmitoylation of the transmembrane protein and of Env polyprotein (prior to its proteolytic cleavage) is essential for their association with host cell membrane lipid rafts. Palmitoylation is therefore required for envelope trafficking to classical lipid rafts, but not for viral replication.</text>
</comment>
<dbReference type="FunFam" id="2.170.40.20:FF:000003">
    <property type="entry name" value="Envelope glycoprotein gp160"/>
    <property type="match status" value="1"/>
</dbReference>
<comment type="domain">
    <text evidence="32">Some of the most genetically diverse regions of the viral genome are present in Env. They are called variable regions 1 through 5 (V1 through V5). Coreceptor usage of gp120 is determined mainly by the primary structure of the third variable region (V3) in the outer domain of gp120. The sequence of V3 determines which coreceptor, CCR5 and/or CXCR4 (corresponding to R5/macrophage, X4/T cell and R5X4/T cell and macrophage tropism), is used to trigger the fusion potential of the Env complex, and hence which cells the virus can infect. Binding to CCR5 involves a region adjacent in addition to V3.</text>
</comment>
<dbReference type="SUPFAM" id="SSF58069">
    <property type="entry name" value="Virus ectodomain"/>
    <property type="match status" value="1"/>
</dbReference>
<dbReference type="GO" id="GO:0044175">
    <property type="term" value="C:host cell endosome membrane"/>
    <property type="evidence" value="ECO:0007669"/>
    <property type="project" value="UniProtKB-SubCell"/>
</dbReference>
<evidence type="ECO:0000256" key="27">
    <source>
        <dbReference type="ARBA" id="ARBA00023157"/>
    </source>
</evidence>
<accession>K0H983</accession>
<evidence type="ECO:0000256" key="10">
    <source>
        <dbReference type="ARBA" id="ARBA00022570"/>
    </source>
</evidence>
<dbReference type="GO" id="GO:0052031">
    <property type="term" value="P:symbiont-mediated perturbation of host defense response"/>
    <property type="evidence" value="ECO:0007669"/>
    <property type="project" value="UniProtKB-UniRule"/>
</dbReference>
<keyword evidence="29 32" id="KW-0899">Viral immunoevasion</keyword>
<evidence type="ECO:0000256" key="13">
    <source>
        <dbReference type="ARBA" id="ARBA00022685"/>
    </source>
</evidence>
<evidence type="ECO:0000256" key="15">
    <source>
        <dbReference type="ARBA" id="ARBA00022703"/>
    </source>
</evidence>
<organism evidence="37 38">
    <name type="scientific">Human immunodeficiency virus type 1</name>
    <name type="common">HIV-1</name>
    <dbReference type="NCBI Taxonomy" id="11676"/>
    <lineage>
        <taxon>Viruses</taxon>
        <taxon>Riboviria</taxon>
        <taxon>Pararnavirae</taxon>
        <taxon>Artverviricota</taxon>
        <taxon>Revtraviricetes</taxon>
        <taxon>Ortervirales</taxon>
        <taxon>Retroviridae</taxon>
        <taxon>Orthoretrovirinae</taxon>
        <taxon>Lentivirus</taxon>
        <taxon>Lentivirus humimdef1</taxon>
    </lineage>
</organism>
<dbReference type="FunFam" id="2.170.40.20:FF:000004">
    <property type="entry name" value="Envelope glycoprotein gp160"/>
    <property type="match status" value="1"/>
</dbReference>
<evidence type="ECO:0000313" key="38">
    <source>
        <dbReference type="Proteomes" id="UP000117437"/>
    </source>
</evidence>
<feature type="short sequence motif" description="YXXL motif; contains endocytosis signal" evidence="32">
    <location>
        <begin position="691"/>
        <end position="694"/>
    </location>
</feature>
<feature type="chain" id="PRO_5023231190" description="Envelope glycoprotein gp160" evidence="32">
    <location>
        <begin position="32"/>
        <end position="842"/>
    </location>
</feature>
<evidence type="ECO:0000256" key="1">
    <source>
        <dbReference type="ARBA" id="ARBA00004402"/>
    </source>
</evidence>
<keyword evidence="20 32" id="KW-0261">Viral envelope protein</keyword>
<dbReference type="GO" id="GO:0019082">
    <property type="term" value="P:viral protein processing"/>
    <property type="evidence" value="ECO:0007669"/>
    <property type="project" value="UniProtKB-UniRule"/>
</dbReference>
<evidence type="ECO:0000256" key="4">
    <source>
        <dbReference type="ARBA" id="ARBA00004563"/>
    </source>
</evidence>
<keyword evidence="28 32" id="KW-0325">Glycoprotein</keyword>
<keyword evidence="26 32" id="KW-0564">Palmitate</keyword>
<keyword evidence="10 32" id="KW-1165">Clathrin-mediated endocytosis of virus by host</keyword>
<comment type="domain">
    <text evidence="32 33">The 17 amino acids long immunosuppressive region is present in many retroviral envelope proteins. Synthetic peptides derived from this relatively conserved sequence inhibit immune function in vitro and in vivo.</text>
</comment>
<comment type="PTM">
    <text evidence="32">Specific enzymatic cleavages in vivo yield mature proteins. Envelope glycoproteins are synthesized as a inactive precursor that is heavily N-glycosylated and processed likely by host cell furin in the Golgi to yield the mature SU and TM proteins. The cleavage site between SU and TM requires the minimal sequence [KR]-X-[KR]-R. About 2 of the 9 disulfide bonds of gp41 are reduced by P4HB/PDI, following binding to CD4 receptor.</text>
</comment>
<comment type="similarity">
    <text evidence="32">Belongs to the HIV-1 env protein family.</text>
</comment>
<evidence type="ECO:0000256" key="7">
    <source>
        <dbReference type="ARBA" id="ARBA00022506"/>
    </source>
</evidence>
<keyword evidence="31 32" id="KW-1160">Virus entry into host cell</keyword>
<evidence type="ECO:0000259" key="36">
    <source>
        <dbReference type="Pfam" id="PF00517"/>
    </source>
</evidence>
<comment type="subcellular location">
    <molecule>Surface protein gp120</molecule>
    <subcellularLocation>
        <location evidence="32">Virion membrane</location>
        <topology evidence="32">Peripheral membrane protein</topology>
    </subcellularLocation>
    <subcellularLocation>
        <location evidence="32">Host cell membrane</location>
        <topology evidence="32">Peripheral membrane protein</topology>
    </subcellularLocation>
    <subcellularLocation>
        <location evidence="32">Host endosome membrane</location>
        <topology evidence="32">Single-pass type I membrane protein</topology>
    </subcellularLocation>
    <text evidence="32">The surface protein is not anchored to the viral envelope, but associates with the extravirion surface through its binding to TM. It is probably concentrated at the site of budding and incorporated into the virions possibly by contacts between the cytoplasmic tail of Env and the N-terminus of Gag.</text>
</comment>
<evidence type="ECO:0000256" key="24">
    <source>
        <dbReference type="ARBA" id="ARBA00023054"/>
    </source>
</evidence>
<dbReference type="CDD" id="cd09909">
    <property type="entry name" value="HIV-1-like_HR1-HR2"/>
    <property type="match status" value="1"/>
</dbReference>
<dbReference type="GO" id="GO:1903908">
    <property type="term" value="P:positive regulation of plasma membrane raft polarization"/>
    <property type="evidence" value="ECO:0007669"/>
    <property type="project" value="UniProtKB-UniRule"/>
</dbReference>
<dbReference type="GO" id="GO:0055036">
    <property type="term" value="C:virion membrane"/>
    <property type="evidence" value="ECO:0007669"/>
    <property type="project" value="UniProtKB-SubCell"/>
</dbReference>
<feature type="region of interest" description="Immunosuppression" evidence="32">
    <location>
        <begin position="553"/>
        <end position="571"/>
    </location>
</feature>
<feature type="lipid moiety-binding region" description="S-palmitoyl cysteine; by host" evidence="32">
    <location>
        <position position="743"/>
    </location>
</feature>
<feature type="site" description="Cleavage; by host furin" evidence="32">
    <location>
        <begin position="490"/>
        <end position="491"/>
    </location>
</feature>
<keyword evidence="11 32" id="KW-0945">Host-virus interaction</keyword>
<name>K0H983_HV1</name>
<evidence type="ECO:0000256" key="2">
    <source>
        <dbReference type="ARBA" id="ARBA00004433"/>
    </source>
</evidence>
<keyword evidence="18 32" id="KW-0946">Virion</keyword>
<feature type="disulfide bond" evidence="32">
    <location>
        <begin position="577"/>
        <end position="583"/>
    </location>
</feature>
<evidence type="ECO:0000256" key="14">
    <source>
        <dbReference type="ARBA" id="ARBA00022692"/>
    </source>
</evidence>
<organismHost>
    <name type="scientific">Homo sapiens</name>
    <name type="common">Human</name>
    <dbReference type="NCBI Taxonomy" id="9606"/>
</organismHost>
<evidence type="ECO:0000313" key="37">
    <source>
        <dbReference type="EMBL" id="AFU32926.1"/>
    </source>
</evidence>
<keyword evidence="21 32" id="KW-1164">Virus endocytosis by host</keyword>
<keyword evidence="14 32" id="KW-0812">Transmembrane</keyword>
<dbReference type="GO" id="GO:0005198">
    <property type="term" value="F:structural molecule activity"/>
    <property type="evidence" value="ECO:0007669"/>
    <property type="project" value="UniProtKB-UniRule"/>
</dbReference>
<dbReference type="SUPFAM" id="SSF56502">
    <property type="entry name" value="gp120 core"/>
    <property type="match status" value="2"/>
</dbReference>
<dbReference type="InterPro" id="IPR036377">
    <property type="entry name" value="Gp120_core_sf"/>
</dbReference>
<comment type="subcellular location">
    <molecule>Transmembrane protein gp41</molecule>
    <subcellularLocation>
        <location evidence="32">Virion membrane</location>
        <topology evidence="32">Single-pass type I membrane protein</topology>
    </subcellularLocation>
    <subcellularLocation>
        <location evidence="32">Host cell membrane</location>
        <topology evidence="32">Single-pass type I membrane protein</topology>
    </subcellularLocation>
    <subcellularLocation>
        <location evidence="32">Host endosome membrane</location>
        <topology evidence="32">Single-pass type I membrane protein</topology>
    </subcellularLocation>
    <text evidence="32">It is probably concentrated at the site of budding and incorporated into the virions possibly by contacts between the cytoplasmic tail of Env and the N-terminus of Gag.</text>
</comment>
<dbReference type="Gene3D" id="1.10.287.210">
    <property type="match status" value="1"/>
</dbReference>
<dbReference type="GO" id="GO:1903911">
    <property type="term" value="P:positive regulation of receptor clustering"/>
    <property type="evidence" value="ECO:0007669"/>
    <property type="project" value="UniProtKB-UniRule"/>
</dbReference>
<evidence type="ECO:0000256" key="30">
    <source>
        <dbReference type="ARBA" id="ARBA00023288"/>
    </source>
</evidence>
<comment type="function">
    <text evidence="32">Envelope glycoprotein gp160: Oligomerizes in the host endoplasmic reticulum into predominantly trimers. In a second time, gp160 transits in the host Golgi, where glycosylation is completed. The precursor is then proteolytically cleaved in the trans-Golgi and thereby activated by cellular furin or furin-like proteases to produce gp120 and gp41.</text>
</comment>
<feature type="region of interest" description="V5" evidence="32">
    <location>
        <begin position="440"/>
        <end position="450"/>
    </location>
</feature>
<dbReference type="InterPro" id="IPR037527">
    <property type="entry name" value="Gp160"/>
</dbReference>
<evidence type="ECO:0000256" key="19">
    <source>
        <dbReference type="ARBA" id="ARBA00022870"/>
    </source>
</evidence>
<comment type="miscellaneous">
    <text evidence="32">Inhibitors targeting HIV-1 viral envelope proteins are used as antiretroviral drugs. Attachment of virions to the cell surface via non-specific interactions and CD4 binding can be blocked by inhibitors that include cyanovirin-N, cyclotriazadisulfonamide analogs, PRO 2000, TNX 355 and PRO 542. In addition, BMS 806 can block CD4-induced conformational changes. Env interactions with the coreceptor molecules can be targeted by CCR5 antagonists including SCH-D, maraviroc (UK 427857) and aplaviroc (GW 873140), and the CXCR4 antagonist AMD 070. Fusion of viral and cellular membranes can be inhibited by peptides such as enfuvirtide and tifuvirtide (T 1249). Resistance to inhibitors associated with mutations in Env are observed. Most of the time, single mutations confer only a modest reduction in drug susceptibility. Combination of several mutations is usually required to develop a high-level drug resistance.</text>
</comment>
<keyword evidence="12 32" id="KW-1162">Viral penetration into host cytoplasm</keyword>
<protein>
    <recommendedName>
        <fullName evidence="32">Envelope glycoprotein gp160</fullName>
    </recommendedName>
    <alternativeName>
        <fullName evidence="32">Env polyprotein</fullName>
    </alternativeName>
    <component>
        <recommendedName>
            <fullName evidence="32">Surface protein gp120</fullName>
            <shortName evidence="32">SU</shortName>
        </recommendedName>
        <alternativeName>
            <fullName evidence="32">Glycoprotein 120</fullName>
            <shortName evidence="32">gp120</shortName>
        </alternativeName>
    </component>
    <component>
        <recommendedName>
            <fullName evidence="32">Transmembrane protein gp41</fullName>
            <shortName evidence="32">TM</shortName>
        </recommendedName>
        <alternativeName>
            <fullName evidence="32">Glycoprotein 41</fullName>
            <shortName evidence="32">gp41</shortName>
        </alternativeName>
    </component>
</protein>
<dbReference type="FunFam" id="1.10.287.210:FF:000001">
    <property type="entry name" value="Envelope glycoprotein gp160"/>
    <property type="match status" value="1"/>
</dbReference>
<dbReference type="Gene3D" id="1.20.5.490">
    <property type="entry name" value="Single helix bin"/>
    <property type="match status" value="1"/>
</dbReference>
<dbReference type="Proteomes" id="UP000117437">
    <property type="component" value="Genome"/>
</dbReference>
<keyword evidence="13 32" id="KW-0165">Cleavage on pair of basic residues</keyword>
<comment type="PTM">
    <text evidence="32">Highly glycosylated by host. The high number of glycan on the protein is reffered to as 'glycan shield' because it contributes to hide protein sequence from adaptive immune system.</text>
</comment>
<evidence type="ECO:0000259" key="35">
    <source>
        <dbReference type="Pfam" id="PF00516"/>
    </source>
</evidence>
<feature type="disulfide bond" evidence="32">
    <location>
        <begin position="53"/>
        <end position="73"/>
    </location>
</feature>
<evidence type="ECO:0000256" key="33">
    <source>
        <dbReference type="RuleBase" id="RU363095"/>
    </source>
</evidence>
<dbReference type="GO" id="GO:0019062">
    <property type="term" value="P:virion attachment to host cell"/>
    <property type="evidence" value="ECO:0007669"/>
    <property type="project" value="UniProtKB-UniRule"/>
</dbReference>
<evidence type="ECO:0000256" key="28">
    <source>
        <dbReference type="ARBA" id="ARBA00023180"/>
    </source>
</evidence>
<comment type="caution">
    <text evidence="32">Lacks conserved residue(s) required for the propagation of feature annotation.</text>
</comment>
<keyword evidence="27 32" id="KW-1015">Disulfide bond</keyword>
<dbReference type="EMBL" id="JX448031">
    <property type="protein sequence ID" value="AFU32926.1"/>
    <property type="molecule type" value="Genomic_RNA"/>
</dbReference>
<dbReference type="Pfam" id="PF00516">
    <property type="entry name" value="GP120"/>
    <property type="match status" value="1"/>
</dbReference>
<dbReference type="InterPro" id="IPR000777">
    <property type="entry name" value="HIV1_Gp120"/>
</dbReference>
<feature type="disulfide bond" evidence="32">
    <location>
        <begin position="209"/>
        <end position="238"/>
    </location>
</feature>
<dbReference type="GO" id="GO:0016020">
    <property type="term" value="C:membrane"/>
    <property type="evidence" value="ECO:0007669"/>
    <property type="project" value="UniProtKB-UniRule"/>
</dbReference>
<feature type="transmembrane region" description="Helical" evidence="33">
    <location>
        <begin position="657"/>
        <end position="684"/>
    </location>
</feature>
<keyword evidence="24 32" id="KW-0175">Coiled coil</keyword>
<evidence type="ECO:0000256" key="3">
    <source>
        <dbReference type="ARBA" id="ARBA00004505"/>
    </source>
</evidence>
<evidence type="ECO:0000256" key="8">
    <source>
        <dbReference type="ARBA" id="ARBA00022510"/>
    </source>
</evidence>
<dbReference type="GO" id="GO:0039654">
    <property type="term" value="P:fusion of virus membrane with host endosome membrane"/>
    <property type="evidence" value="ECO:0007669"/>
    <property type="project" value="UniProtKB-UniRule"/>
</dbReference>
<keyword evidence="23 32" id="KW-1039">Host endosome</keyword>
<dbReference type="InterPro" id="IPR000328">
    <property type="entry name" value="GP41-like"/>
</dbReference>
<keyword evidence="7 32" id="KW-1168">Fusion of virus membrane with host membrane</keyword>
<dbReference type="FunFam" id="1.20.5.490:FF:000001">
    <property type="entry name" value="Envelope glycoprotein gp160"/>
    <property type="match status" value="1"/>
</dbReference>
<keyword evidence="25 32" id="KW-0472">Membrane</keyword>
<evidence type="ECO:0000256" key="16">
    <source>
        <dbReference type="ARBA" id="ARBA00022729"/>
    </source>
</evidence>
<comment type="domain">
    <text evidence="32">The CD4-binding region is targeted by the antibody b12.</text>
</comment>
<gene>
    <name evidence="32 37" type="primary">env</name>
</gene>
<evidence type="ECO:0000256" key="12">
    <source>
        <dbReference type="ARBA" id="ARBA00022595"/>
    </source>
</evidence>
<evidence type="ECO:0000256" key="22">
    <source>
        <dbReference type="ARBA" id="ARBA00022989"/>
    </source>
</evidence>
<keyword evidence="15 32" id="KW-0053">Apoptosis</keyword>
<feature type="disulfide bond" evidence="32">
    <location>
        <begin position="219"/>
        <end position="230"/>
    </location>
</feature>
<evidence type="ECO:0000256" key="11">
    <source>
        <dbReference type="ARBA" id="ARBA00022581"/>
    </source>
</evidence>
<evidence type="ECO:0000256" key="21">
    <source>
        <dbReference type="ARBA" id="ARBA00022890"/>
    </source>
</evidence>
<evidence type="ECO:0000256" key="17">
    <source>
        <dbReference type="ARBA" id="ARBA00022804"/>
    </source>
</evidence>
<comment type="subcellular location">
    <subcellularLocation>
        <location evidence="3">Host cell membrane</location>
        <topology evidence="3">Peripheral membrane protein</topology>
    </subcellularLocation>
    <subcellularLocation>
        <location evidence="1">Host cell membrane</location>
        <topology evidence="1">Single-pass type I membrane protein</topology>
    </subcellularLocation>
    <subcellularLocation>
        <location evidence="2">Host endosome membrane</location>
        <topology evidence="2">Peripheral membrane protein</topology>
    </subcellularLocation>
    <subcellularLocation>
        <location evidence="5">Host endosome membrane</location>
        <topology evidence="5">Single-pass type I membrane protein</topology>
    </subcellularLocation>
    <subcellularLocation>
        <location evidence="6">Virion membrane</location>
        <topology evidence="6">Peripheral membrane protein</topology>
    </subcellularLocation>
    <subcellularLocation>
        <location evidence="4">Virion membrane</location>
        <topology evidence="4">Single-pass type I membrane protein</topology>
    </subcellularLocation>
</comment>
<evidence type="ECO:0000256" key="23">
    <source>
        <dbReference type="ARBA" id="ARBA00023046"/>
    </source>
</evidence>
<evidence type="ECO:0000256" key="9">
    <source>
        <dbReference type="ARBA" id="ARBA00022511"/>
    </source>
</evidence>
<sequence length="842" mass="96323">MRVKETQMNWPNLWTWGTLILGLVMMCSASDTMWVTVYYGVPVWKDADTTLFCASDAKAHDTEVHNVWATYACVPTDPNPQEIYLENVTENFNMWKNNMVEQMQEDVISLWDQSLKPCVRLTHLCVTLNCFNATFNTNSSFMKEEVKNCSFNTTTELRDKKQKAYALFYKLDIVQMNDNRTYRLINCNTSVIKQACPKISFDPIPIHYCAPAGYAIFKCNDKNFNGTGPCKNVSSVQCTHGIKPVVSTQLLLNGSLAEEEIIIRSENLTNNAKNIIVHLNESVEINCTRPFNNTRTSIRIGPGQMFYRTGEITGDIREAYCEINRTRWNKTLSQVAKKLKEHFNKTIIFQPPSGGDLEITTHHFNCRGEFFYCNTTKLFNSTWNETGMSNDTITLPCRIKQIINMWQGVGQAMYAPPISGRINCVSNITGILLTRDGGNSSSKNETFRPGGGNIKDNWRSELYKYKVVQIEPLGVAPTKAKRRVVEREKRAVGIGAMIFGFLGAAGSTMGAASLTLTVQARQLLSGIVQQQSNLLRAIEAQQHLLQLTVWGIKQLQARVLAVERYLKDQKFLGLWGCSGKIICTTTVPWNSTWSNKSYEEIWNNMTWVEWEREISNYTSTIYEILTESQNQQDRNEKDLLELDKWASLWNWFDITNWLWYIKIFIMIVGGLIGLRIIFAVLSIVNRVRQGYSPLSFQTPFQQQREPDRPERIEEEGGEQGRDRSVRLVSGFLALAWDDLRSLCLFLYRRLSDFILIATRTVELLGHSSLKGLRRGWEGLKYLGNLLLYWGQELRISAISLFDATAIAVAGWTDRVIEVAQRAWRAILHIPRRIRQGFERALV</sequence>
<evidence type="ECO:0000256" key="25">
    <source>
        <dbReference type="ARBA" id="ARBA00023136"/>
    </source>
</evidence>
<keyword evidence="22 32" id="KW-1133">Transmembrane helix</keyword>